<evidence type="ECO:0000313" key="2">
    <source>
        <dbReference type="Proteomes" id="UP001150581"/>
    </source>
</evidence>
<organism evidence="1 2">
    <name type="scientific">Kickxella alabastrina</name>
    <dbReference type="NCBI Taxonomy" id="61397"/>
    <lineage>
        <taxon>Eukaryota</taxon>
        <taxon>Fungi</taxon>
        <taxon>Fungi incertae sedis</taxon>
        <taxon>Zoopagomycota</taxon>
        <taxon>Kickxellomycotina</taxon>
        <taxon>Kickxellomycetes</taxon>
        <taxon>Kickxellales</taxon>
        <taxon>Kickxellaceae</taxon>
        <taxon>Kickxella</taxon>
    </lineage>
</organism>
<proteinExistence type="predicted"/>
<dbReference type="Proteomes" id="UP001150581">
    <property type="component" value="Unassembled WGS sequence"/>
</dbReference>
<sequence length="294" mass="33133">MWTPSIFSRNLFCWYSPVQLLILAFMNGSNWFYILPLAAAVAGQCTFLVVSYTTMVKDKQILFSEVYNEYNQKFVHPRVFAPRRDVSTSTMEDWAMARRYGEYLTGMPMGRSQRVSGNRRSATSASAEEYDPFGYNPDVTPYERPPHRRSIKSTRSTRSTRDSGTSTIPEPYTGQGVSSVSRRHRGAAGSSNESIGYPHSDDSYSIQRHQHQHRQEQQQLNQNITPGGTYLLLLTILLLRGQLIAYLLSDFAFDLPVQPTAQPDNVLGIIGGLDMDVLLPILLSQLTPQLLGQN</sequence>
<keyword evidence="2" id="KW-1185">Reference proteome</keyword>
<dbReference type="EMBL" id="JANBPG010001356">
    <property type="protein sequence ID" value="KAJ1890367.1"/>
    <property type="molecule type" value="Genomic_DNA"/>
</dbReference>
<evidence type="ECO:0000313" key="1">
    <source>
        <dbReference type="EMBL" id="KAJ1890367.1"/>
    </source>
</evidence>
<name>A0ACC1IGZ0_9FUNG</name>
<comment type="caution">
    <text evidence="1">The sequence shown here is derived from an EMBL/GenBank/DDBJ whole genome shotgun (WGS) entry which is preliminary data.</text>
</comment>
<reference evidence="1" key="1">
    <citation type="submission" date="2022-07" db="EMBL/GenBank/DDBJ databases">
        <title>Phylogenomic reconstructions and comparative analyses of Kickxellomycotina fungi.</title>
        <authorList>
            <person name="Reynolds N.K."/>
            <person name="Stajich J.E."/>
            <person name="Barry K."/>
            <person name="Grigoriev I.V."/>
            <person name="Crous P."/>
            <person name="Smith M.E."/>
        </authorList>
    </citation>
    <scope>NUCLEOTIDE SEQUENCE</scope>
    <source>
        <strain evidence="1">Benny 63K</strain>
    </source>
</reference>
<gene>
    <name evidence="1" type="ORF">LPJ66_007524</name>
</gene>
<protein>
    <submittedName>
        <fullName evidence="1">Uncharacterized protein</fullName>
    </submittedName>
</protein>
<accession>A0ACC1IGZ0</accession>